<proteinExistence type="predicted"/>
<evidence type="ECO:0000313" key="1">
    <source>
        <dbReference type="EMBL" id="WZN45662.1"/>
    </source>
</evidence>
<gene>
    <name evidence="1" type="ORF">WJU22_22440</name>
</gene>
<reference evidence="1 2" key="1">
    <citation type="submission" date="2024-03" db="EMBL/GenBank/DDBJ databases">
        <title>Chitinophaga caseinilytica sp. nov., a casein hydrolysing bacterium isolated from forest soil.</title>
        <authorList>
            <person name="Lee D.S."/>
            <person name="Han D.M."/>
            <person name="Baek J.H."/>
            <person name="Choi D.G."/>
            <person name="Jeon J.H."/>
            <person name="Jeon C.O."/>
        </authorList>
    </citation>
    <scope>NUCLEOTIDE SEQUENCE [LARGE SCALE GENOMIC DNA]</scope>
    <source>
        <strain evidence="1 2">KACC 19118</strain>
    </source>
</reference>
<dbReference type="Proteomes" id="UP001449657">
    <property type="component" value="Chromosome"/>
</dbReference>
<dbReference type="RefSeq" id="WP_341840412.1">
    <property type="nucleotide sequence ID" value="NZ_CP149792.1"/>
</dbReference>
<sequence>MNNQQEILLGELKVTLQTKGTAIRLLCEENNALLEHQSVEEVTDILTRNFEMVTQYYRNAAQQKLVEGDLQRISISIVVHYLYMYNKWRKMYTGMADLDLGFKEEDFEHPGTYDIILYYCKQHFPKDWVSKAAAMVGKTDDEVRGYNERRQQFFDMR</sequence>
<protein>
    <submittedName>
        <fullName evidence="1">Uncharacterized protein</fullName>
    </submittedName>
</protein>
<organism evidence="1 2">
    <name type="scientific">Chitinophaga caseinilytica</name>
    <dbReference type="NCBI Taxonomy" id="2267521"/>
    <lineage>
        <taxon>Bacteria</taxon>
        <taxon>Pseudomonadati</taxon>
        <taxon>Bacteroidota</taxon>
        <taxon>Chitinophagia</taxon>
        <taxon>Chitinophagales</taxon>
        <taxon>Chitinophagaceae</taxon>
        <taxon>Chitinophaga</taxon>
    </lineage>
</organism>
<accession>A0ABZ2Z0J4</accession>
<evidence type="ECO:0000313" key="2">
    <source>
        <dbReference type="Proteomes" id="UP001449657"/>
    </source>
</evidence>
<keyword evidence="2" id="KW-1185">Reference proteome</keyword>
<name>A0ABZ2Z0J4_9BACT</name>
<dbReference type="EMBL" id="CP150096">
    <property type="protein sequence ID" value="WZN45662.1"/>
    <property type="molecule type" value="Genomic_DNA"/>
</dbReference>